<feature type="region of interest" description="Disordered" evidence="1">
    <location>
        <begin position="179"/>
        <end position="209"/>
    </location>
</feature>
<evidence type="ECO:0000313" key="2">
    <source>
        <dbReference type="EMBL" id="KZT21238.1"/>
    </source>
</evidence>
<dbReference type="InParanoid" id="A0A165PM68"/>
<feature type="region of interest" description="Disordered" evidence="1">
    <location>
        <begin position="461"/>
        <end position="492"/>
    </location>
</feature>
<organism evidence="2 3">
    <name type="scientific">Neolentinus lepideus HHB14362 ss-1</name>
    <dbReference type="NCBI Taxonomy" id="1314782"/>
    <lineage>
        <taxon>Eukaryota</taxon>
        <taxon>Fungi</taxon>
        <taxon>Dikarya</taxon>
        <taxon>Basidiomycota</taxon>
        <taxon>Agaricomycotina</taxon>
        <taxon>Agaricomycetes</taxon>
        <taxon>Gloeophyllales</taxon>
        <taxon>Gloeophyllaceae</taxon>
        <taxon>Neolentinus</taxon>
    </lineage>
</organism>
<protein>
    <submittedName>
        <fullName evidence="2">Uncharacterized protein</fullName>
    </submittedName>
</protein>
<feature type="compositionally biased region" description="Acidic residues" evidence="1">
    <location>
        <begin position="462"/>
        <end position="479"/>
    </location>
</feature>
<gene>
    <name evidence="2" type="ORF">NEOLEDRAFT_1150808</name>
</gene>
<accession>A0A165PM68</accession>
<dbReference type="EMBL" id="KV425609">
    <property type="protein sequence ID" value="KZT21238.1"/>
    <property type="molecule type" value="Genomic_DNA"/>
</dbReference>
<dbReference type="AlphaFoldDB" id="A0A165PM68"/>
<dbReference type="Proteomes" id="UP000076761">
    <property type="component" value="Unassembled WGS sequence"/>
</dbReference>
<reference evidence="2 3" key="1">
    <citation type="journal article" date="2016" name="Mol. Biol. Evol.">
        <title>Comparative Genomics of Early-Diverging Mushroom-Forming Fungi Provides Insights into the Origins of Lignocellulose Decay Capabilities.</title>
        <authorList>
            <person name="Nagy L.G."/>
            <person name="Riley R."/>
            <person name="Tritt A."/>
            <person name="Adam C."/>
            <person name="Daum C."/>
            <person name="Floudas D."/>
            <person name="Sun H."/>
            <person name="Yadav J.S."/>
            <person name="Pangilinan J."/>
            <person name="Larsson K.H."/>
            <person name="Matsuura K."/>
            <person name="Barry K."/>
            <person name="Labutti K."/>
            <person name="Kuo R."/>
            <person name="Ohm R.A."/>
            <person name="Bhattacharya S.S."/>
            <person name="Shirouzu T."/>
            <person name="Yoshinaga Y."/>
            <person name="Martin F.M."/>
            <person name="Grigoriev I.V."/>
            <person name="Hibbett D.S."/>
        </authorList>
    </citation>
    <scope>NUCLEOTIDE SEQUENCE [LARGE SCALE GENOMIC DNA]</scope>
    <source>
        <strain evidence="2 3">HHB14362 ss-1</strain>
    </source>
</reference>
<keyword evidence="3" id="KW-1185">Reference proteome</keyword>
<feature type="compositionally biased region" description="Polar residues" evidence="1">
    <location>
        <begin position="190"/>
        <end position="209"/>
    </location>
</feature>
<evidence type="ECO:0000256" key="1">
    <source>
        <dbReference type="SAM" id="MobiDB-lite"/>
    </source>
</evidence>
<name>A0A165PM68_9AGAM</name>
<evidence type="ECO:0000313" key="3">
    <source>
        <dbReference type="Proteomes" id="UP000076761"/>
    </source>
</evidence>
<proteinExistence type="predicted"/>
<sequence length="492" mass="52030">MVMPPPGPFGFTVHMVAAAVRQPNGLDLCGPVVGILVEQLRSIDEEGAPSIDPHVAGRGNRISHSGGCTHVGASPLPLLANYPTRSTCFLKVFVPPIYPPVVDPITLTGAATTIRMPTAPLLSSSPEAVTLPSTEPCVPTPAPTIPSATPSDCVAGLGSSGSMGSTPIVPITVLPEADPVASPAHPSPGPVSSTNPDLRSTGGKSRTSPDTAITLMGWLAYPKDEVPKGLKSLVHPNSLLSKSEWKFILCLAKWGVSYSKMIPVIESARLTSHAIAILPSPGIWHASSVDLAINRVLLIFLGTAFDRSFNVEGRICDYQQQMAAYPKVFKKLVDDSEAHPAIAPQTPIGNPSVTVPRKWTTVSIVPEMHPSVRAVQLKLADPIEKMPRPVVTTKPEAGPSSTWVVPFNESMDTLCKDPCGFVLGLIECKRRLGQLFDFLLSDSHKHLASLEVLAGLLAPATDDTDDSQSSDSDEVDELTESPPYVGKGKGCA</sequence>